<protein>
    <recommendedName>
        <fullName evidence="1">Reverse transcriptase Ty1/copia-type domain-containing protein</fullName>
    </recommendedName>
</protein>
<gene>
    <name evidence="2" type="ORF">Sangu_2933800</name>
</gene>
<reference evidence="2" key="1">
    <citation type="submission" date="2020-06" db="EMBL/GenBank/DDBJ databases">
        <authorList>
            <person name="Li T."/>
            <person name="Hu X."/>
            <person name="Zhang T."/>
            <person name="Song X."/>
            <person name="Zhang H."/>
            <person name="Dai N."/>
            <person name="Sheng W."/>
            <person name="Hou X."/>
            <person name="Wei L."/>
        </authorList>
    </citation>
    <scope>NUCLEOTIDE SEQUENCE</scope>
    <source>
        <strain evidence="2">G01</strain>
        <tissue evidence="2">Leaf</tissue>
    </source>
</reference>
<dbReference type="AlphaFoldDB" id="A0AAW2IK75"/>
<reference evidence="2" key="2">
    <citation type="journal article" date="2024" name="Plant">
        <title>Genomic evolution and insights into agronomic trait innovations of Sesamum species.</title>
        <authorList>
            <person name="Miao H."/>
            <person name="Wang L."/>
            <person name="Qu L."/>
            <person name="Liu H."/>
            <person name="Sun Y."/>
            <person name="Le M."/>
            <person name="Wang Q."/>
            <person name="Wei S."/>
            <person name="Zheng Y."/>
            <person name="Lin W."/>
            <person name="Duan Y."/>
            <person name="Cao H."/>
            <person name="Xiong S."/>
            <person name="Wang X."/>
            <person name="Wei L."/>
            <person name="Li C."/>
            <person name="Ma Q."/>
            <person name="Ju M."/>
            <person name="Zhao R."/>
            <person name="Li G."/>
            <person name="Mu C."/>
            <person name="Tian Q."/>
            <person name="Mei H."/>
            <person name="Zhang T."/>
            <person name="Gao T."/>
            <person name="Zhang H."/>
        </authorList>
    </citation>
    <scope>NUCLEOTIDE SEQUENCE</scope>
    <source>
        <strain evidence="2">G01</strain>
    </source>
</reference>
<proteinExistence type="predicted"/>
<dbReference type="InterPro" id="IPR013103">
    <property type="entry name" value="RVT_2"/>
</dbReference>
<feature type="domain" description="Reverse transcriptase Ty1/copia-type" evidence="1">
    <location>
        <begin position="1"/>
        <end position="142"/>
    </location>
</feature>
<dbReference type="EMBL" id="JACGWK010001792">
    <property type="protein sequence ID" value="KAL0282734.1"/>
    <property type="molecule type" value="Genomic_DNA"/>
</dbReference>
<accession>A0AAW2IK75</accession>
<sequence length="150" mass="17613">MDQPVGFISIGEEQQVCRIHRPIYGLNKASQSWNIYFDEVTKSYDFVKNELDPCIYKKVSGSLVVFFMFYVDDILLIENDVKMLGNTKFSIKDLGDASYILDIKTYRDRFRRILGMTQASYTEKVLKRFKMENLKQGFLPMIYGVKLFKN</sequence>
<evidence type="ECO:0000259" key="1">
    <source>
        <dbReference type="Pfam" id="PF07727"/>
    </source>
</evidence>
<dbReference type="Pfam" id="PF07727">
    <property type="entry name" value="RVT_2"/>
    <property type="match status" value="1"/>
</dbReference>
<organism evidence="2">
    <name type="scientific">Sesamum angustifolium</name>
    <dbReference type="NCBI Taxonomy" id="2727405"/>
    <lineage>
        <taxon>Eukaryota</taxon>
        <taxon>Viridiplantae</taxon>
        <taxon>Streptophyta</taxon>
        <taxon>Embryophyta</taxon>
        <taxon>Tracheophyta</taxon>
        <taxon>Spermatophyta</taxon>
        <taxon>Magnoliopsida</taxon>
        <taxon>eudicotyledons</taxon>
        <taxon>Gunneridae</taxon>
        <taxon>Pentapetalae</taxon>
        <taxon>asterids</taxon>
        <taxon>lamiids</taxon>
        <taxon>Lamiales</taxon>
        <taxon>Pedaliaceae</taxon>
        <taxon>Sesamum</taxon>
    </lineage>
</organism>
<evidence type="ECO:0000313" key="2">
    <source>
        <dbReference type="EMBL" id="KAL0282734.1"/>
    </source>
</evidence>
<comment type="caution">
    <text evidence="2">The sequence shown here is derived from an EMBL/GenBank/DDBJ whole genome shotgun (WGS) entry which is preliminary data.</text>
</comment>
<name>A0AAW2IK75_9LAMI</name>